<protein>
    <submittedName>
        <fullName evidence="1">Uncharacterized protein</fullName>
    </submittedName>
</protein>
<dbReference type="EMBL" id="CP030073">
    <property type="protein sequence ID" value="AWW40789.1"/>
    <property type="molecule type" value="Genomic_DNA"/>
</dbReference>
<dbReference type="KEGG" id="scad:DN051_32340"/>
<accession>A0A2Z4J6U3</accession>
<evidence type="ECO:0000313" key="2">
    <source>
        <dbReference type="Proteomes" id="UP000249616"/>
    </source>
</evidence>
<dbReference type="Proteomes" id="UP000249616">
    <property type="component" value="Chromosome"/>
</dbReference>
<sequence>MPRAAFGIQVTDFNDDNTEGETRWLTGRGDFKTLEAAKKEVSRMYAEFYASDFGVWSAHVGYVRVTIVKGKRETGCYSMIVDLG</sequence>
<name>A0A2Z4J6U3_9ACTN</name>
<dbReference type="AlphaFoldDB" id="A0A2Z4J6U3"/>
<dbReference type="RefSeq" id="WP_112440211.1">
    <property type="nucleotide sequence ID" value="NZ_CP030073.1"/>
</dbReference>
<organism evidence="1 2">
    <name type="scientific">Streptomyces cadmiisoli</name>
    <dbReference type="NCBI Taxonomy" id="2184053"/>
    <lineage>
        <taxon>Bacteria</taxon>
        <taxon>Bacillati</taxon>
        <taxon>Actinomycetota</taxon>
        <taxon>Actinomycetes</taxon>
        <taxon>Kitasatosporales</taxon>
        <taxon>Streptomycetaceae</taxon>
        <taxon>Streptomyces</taxon>
        <taxon>Streptomyces aurantiacus group</taxon>
    </lineage>
</organism>
<reference evidence="1 2" key="1">
    <citation type="journal article" date="2019" name="Int. J. Syst. Evol. Microbiol.">
        <title>Streptomyces cadmiisoli sp. nov., a novel actinomycete isolated from cadmium-contaminated soil.</title>
        <authorList>
            <person name="Li K."/>
            <person name="Tang X."/>
            <person name="Zhao J."/>
            <person name="Guo Y."/>
            <person name="Tang Y."/>
            <person name="Gao J."/>
        </authorList>
    </citation>
    <scope>NUCLEOTIDE SEQUENCE [LARGE SCALE GENOMIC DNA]</scope>
    <source>
        <strain evidence="1 2">ZFG47</strain>
    </source>
</reference>
<evidence type="ECO:0000313" key="1">
    <source>
        <dbReference type="EMBL" id="AWW40789.1"/>
    </source>
</evidence>
<proteinExistence type="predicted"/>
<keyword evidence="2" id="KW-1185">Reference proteome</keyword>
<gene>
    <name evidence="1" type="ORF">DN051_32340</name>
</gene>